<dbReference type="PANTHER" id="PTHR35602">
    <property type="entry name" value="ESTERASE YQIA-RELATED"/>
    <property type="match status" value="1"/>
</dbReference>
<protein>
    <submittedName>
        <fullName evidence="1">Esterase YqiA</fullName>
    </submittedName>
</protein>
<dbReference type="AlphaFoldDB" id="A0A3B0WSX1"/>
<dbReference type="SUPFAM" id="SSF53474">
    <property type="entry name" value="alpha/beta-Hydrolases"/>
    <property type="match status" value="1"/>
</dbReference>
<dbReference type="InterPro" id="IPR029058">
    <property type="entry name" value="AB_hydrolase_fold"/>
</dbReference>
<dbReference type="InterPro" id="IPR008886">
    <property type="entry name" value="UPF0227/Esterase_YqiA"/>
</dbReference>
<gene>
    <name evidence="1" type="ORF">MNBD_GAMMA06-680</name>
</gene>
<reference evidence="1" key="1">
    <citation type="submission" date="2018-06" db="EMBL/GenBank/DDBJ databases">
        <authorList>
            <person name="Zhirakovskaya E."/>
        </authorList>
    </citation>
    <scope>NUCLEOTIDE SEQUENCE</scope>
</reference>
<evidence type="ECO:0000313" key="1">
    <source>
        <dbReference type="EMBL" id="VAW53757.1"/>
    </source>
</evidence>
<proteinExistence type="predicted"/>
<dbReference type="EMBL" id="UOFD01000065">
    <property type="protein sequence ID" value="VAW53757.1"/>
    <property type="molecule type" value="Genomic_DNA"/>
</dbReference>
<name>A0A3B0WSX1_9ZZZZ</name>
<dbReference type="Gene3D" id="3.40.50.1820">
    <property type="entry name" value="alpha/beta hydrolase"/>
    <property type="match status" value="1"/>
</dbReference>
<dbReference type="PANTHER" id="PTHR35602:SF3">
    <property type="entry name" value="ESTERASE YQIA"/>
    <property type="match status" value="1"/>
</dbReference>
<dbReference type="Pfam" id="PF05728">
    <property type="entry name" value="UPF0227"/>
    <property type="match status" value="1"/>
</dbReference>
<accession>A0A3B0WSX1</accession>
<sequence length="195" mass="22528">MKTQKLLYLHGFNSSPESHKAQLVSQYMSDNHCLDRLLCPHIPAVPEEARQFLEQLVEQTLENHTLSFVGSSLGGYYATYLAEKYSGAATLINPSVKPYETLKAYLGENKFYFDDGCWEFNESHIQQLEAMKIEKITDSKRYFVLLQTGDETLDYREAEAKYKNSECIIEQGGDHSFVDLERYLLKIMQFSKILK</sequence>
<organism evidence="1">
    <name type="scientific">hydrothermal vent metagenome</name>
    <dbReference type="NCBI Taxonomy" id="652676"/>
    <lineage>
        <taxon>unclassified sequences</taxon>
        <taxon>metagenomes</taxon>
        <taxon>ecological metagenomes</taxon>
    </lineage>
</organism>